<accession>A0A2M4B1Z6</accession>
<feature type="signal peptide" evidence="1">
    <location>
        <begin position="1"/>
        <end position="18"/>
    </location>
</feature>
<reference evidence="2" key="1">
    <citation type="submission" date="2018-01" db="EMBL/GenBank/DDBJ databases">
        <title>An insight into the sialome of Amazonian anophelines.</title>
        <authorList>
            <person name="Ribeiro J.M."/>
            <person name="Scarpassa V."/>
            <person name="Calvo E."/>
        </authorList>
    </citation>
    <scope>NUCLEOTIDE SEQUENCE</scope>
    <source>
        <tissue evidence="2">Salivary glands</tissue>
    </source>
</reference>
<dbReference type="EMBL" id="GGFK01013746">
    <property type="protein sequence ID" value="MBW47067.1"/>
    <property type="molecule type" value="Transcribed_RNA"/>
</dbReference>
<keyword evidence="1" id="KW-0732">Signal</keyword>
<evidence type="ECO:0000313" key="2">
    <source>
        <dbReference type="EMBL" id="MBW47067.1"/>
    </source>
</evidence>
<name>A0A2M4B1Z6_9DIPT</name>
<organism evidence="2">
    <name type="scientific">Anopheles triannulatus</name>
    <dbReference type="NCBI Taxonomy" id="58253"/>
    <lineage>
        <taxon>Eukaryota</taxon>
        <taxon>Metazoa</taxon>
        <taxon>Ecdysozoa</taxon>
        <taxon>Arthropoda</taxon>
        <taxon>Hexapoda</taxon>
        <taxon>Insecta</taxon>
        <taxon>Pterygota</taxon>
        <taxon>Neoptera</taxon>
        <taxon>Endopterygota</taxon>
        <taxon>Diptera</taxon>
        <taxon>Nematocera</taxon>
        <taxon>Culicoidea</taxon>
        <taxon>Culicidae</taxon>
        <taxon>Anophelinae</taxon>
        <taxon>Anopheles</taxon>
    </lineage>
</organism>
<protein>
    <submittedName>
        <fullName evidence="2">Putative secreted protein</fullName>
    </submittedName>
</protein>
<evidence type="ECO:0000256" key="1">
    <source>
        <dbReference type="SAM" id="SignalP"/>
    </source>
</evidence>
<sequence length="72" mass="8114">MLPLLLLALARPCWMLSASRWLPLLRFYRSVGSTRPTRHCSLLGHRPAAAAAVGLPLHRHRLPSLFDLAQFD</sequence>
<proteinExistence type="predicted"/>
<feature type="chain" id="PRO_5014617250" evidence="1">
    <location>
        <begin position="19"/>
        <end position="72"/>
    </location>
</feature>
<dbReference type="AlphaFoldDB" id="A0A2M4B1Z6"/>